<name>A0A076ELF0_RHOOP</name>
<protein>
    <submittedName>
        <fullName evidence="5">Exopolyphosphatase</fullName>
    </submittedName>
</protein>
<dbReference type="Gene3D" id="1.20.1440.20">
    <property type="entry name" value="LemA-like domain"/>
    <property type="match status" value="1"/>
</dbReference>
<evidence type="ECO:0000259" key="4">
    <source>
        <dbReference type="PROSITE" id="PS51462"/>
    </source>
</evidence>
<dbReference type="EMBL" id="CP008947">
    <property type="protein sequence ID" value="AII04234.1"/>
    <property type="molecule type" value="Genomic_DNA"/>
</dbReference>
<dbReference type="GO" id="GO:0016787">
    <property type="term" value="F:hydrolase activity"/>
    <property type="evidence" value="ECO:0007669"/>
    <property type="project" value="UniProtKB-KW"/>
</dbReference>
<reference evidence="5 6" key="1">
    <citation type="submission" date="2014-07" db="EMBL/GenBank/DDBJ databases">
        <title>Genome Sequence of Rhodococcus opacus Strain R7, a Biodegrader of Mono- and Polycyclic Aromatic Hydrocarbons.</title>
        <authorList>
            <person name="Di Gennaro P."/>
            <person name="Zampolli J."/>
            <person name="Presti I."/>
            <person name="Cappelletti M."/>
            <person name="D'Ursi P."/>
            <person name="Orro A."/>
            <person name="Mezzelani A."/>
            <person name="Milanesi L."/>
        </authorList>
    </citation>
    <scope>NUCLEOTIDE SEQUENCE [LARGE SCALE GENOMIC DNA]</scope>
    <source>
        <strain evidence="5 6">R7</strain>
    </source>
</reference>
<sequence>MTFSALTILVLALVAAVVLAIGLWAYGTANRLDRLHVRSDLSWQALDAALARRAVVVRAAAAAMDPPEGRSLAALAARAERSDRADREIAENALSSALSSLDPETLRPQLVAELADSEARVLIARRFHNDAVRDTLALRTRRPVRWLHLGGTAPLPTYFEITERSSAAAVTEGLALDSVRTSARVVLLDGEGRVLLLRGHDPTVPDIYYWFTIGGAVEKGENLRAAAVREIAEETGHTASPESLRGPMWRRVAIFSWNGQLIRSEELFFALRTDGFEPHHGGFTELENRTITGHRWCTADTVRELAAAGEAVYPHDLADLLDEAGAVASAADEPEVRAIT</sequence>
<dbReference type="PROSITE" id="PS00893">
    <property type="entry name" value="NUDIX_BOX"/>
    <property type="match status" value="1"/>
</dbReference>
<evidence type="ECO:0000313" key="6">
    <source>
        <dbReference type="Proteomes" id="UP000028488"/>
    </source>
</evidence>
<dbReference type="PANTHER" id="PTHR43046:SF12">
    <property type="entry name" value="GDP-MANNOSE MANNOSYL HYDROLASE"/>
    <property type="match status" value="1"/>
</dbReference>
<dbReference type="eggNOG" id="COG0494">
    <property type="taxonomic scope" value="Bacteria"/>
</dbReference>
<dbReference type="AlphaFoldDB" id="A0A076ELF0"/>
<dbReference type="CDD" id="cd04685">
    <property type="entry name" value="NUDIX_Hydrolase"/>
    <property type="match status" value="1"/>
</dbReference>
<dbReference type="PROSITE" id="PS51462">
    <property type="entry name" value="NUDIX"/>
    <property type="match status" value="1"/>
</dbReference>
<dbReference type="Proteomes" id="UP000028488">
    <property type="component" value="Chromosome"/>
</dbReference>
<dbReference type="Gene3D" id="3.90.79.10">
    <property type="entry name" value="Nucleoside Triphosphate Pyrophosphohydrolase"/>
    <property type="match status" value="1"/>
</dbReference>
<keyword evidence="3" id="KW-0460">Magnesium</keyword>
<accession>A0A076ELF0</accession>
<feature type="domain" description="Nudix hydrolase" evidence="4">
    <location>
        <begin position="178"/>
        <end position="319"/>
    </location>
</feature>
<dbReference type="InterPro" id="IPR023353">
    <property type="entry name" value="LemA-like_dom_sf"/>
</dbReference>
<dbReference type="InterPro" id="IPR020084">
    <property type="entry name" value="NUDIX_hydrolase_CS"/>
</dbReference>
<dbReference type="InterPro" id="IPR015797">
    <property type="entry name" value="NUDIX_hydrolase-like_dom_sf"/>
</dbReference>
<proteinExistence type="predicted"/>
<organism evidence="5 6">
    <name type="scientific">Rhodococcus opacus</name>
    <name type="common">Nocardia opaca</name>
    <dbReference type="NCBI Taxonomy" id="37919"/>
    <lineage>
        <taxon>Bacteria</taxon>
        <taxon>Bacillati</taxon>
        <taxon>Actinomycetota</taxon>
        <taxon>Actinomycetes</taxon>
        <taxon>Mycobacteriales</taxon>
        <taxon>Nocardiaceae</taxon>
        <taxon>Rhodococcus</taxon>
    </lineage>
</organism>
<evidence type="ECO:0000256" key="1">
    <source>
        <dbReference type="ARBA" id="ARBA00001946"/>
    </source>
</evidence>
<dbReference type="SUPFAM" id="SSF55811">
    <property type="entry name" value="Nudix"/>
    <property type="match status" value="1"/>
</dbReference>
<evidence type="ECO:0000256" key="3">
    <source>
        <dbReference type="ARBA" id="ARBA00022842"/>
    </source>
</evidence>
<dbReference type="Pfam" id="PF00293">
    <property type="entry name" value="NUDIX"/>
    <property type="match status" value="1"/>
</dbReference>
<keyword evidence="2" id="KW-0378">Hydrolase</keyword>
<dbReference type="SUPFAM" id="SSF140478">
    <property type="entry name" value="LemA-like"/>
    <property type="match status" value="1"/>
</dbReference>
<dbReference type="PANTHER" id="PTHR43046">
    <property type="entry name" value="GDP-MANNOSE MANNOSYL HYDROLASE"/>
    <property type="match status" value="1"/>
</dbReference>
<evidence type="ECO:0000313" key="5">
    <source>
        <dbReference type="EMBL" id="AII04234.1"/>
    </source>
</evidence>
<dbReference type="RefSeq" id="WP_037240584.1">
    <property type="nucleotide sequence ID" value="NZ_CP008947.1"/>
</dbReference>
<gene>
    <name evidence="5" type="ORF">EP51_06375</name>
</gene>
<evidence type="ECO:0000256" key="2">
    <source>
        <dbReference type="ARBA" id="ARBA00022801"/>
    </source>
</evidence>
<dbReference type="InterPro" id="IPR000086">
    <property type="entry name" value="NUDIX_hydrolase_dom"/>
</dbReference>
<comment type="cofactor">
    <cofactor evidence="1">
        <name>Mg(2+)</name>
        <dbReference type="ChEBI" id="CHEBI:18420"/>
    </cofactor>
</comment>